<dbReference type="EMBL" id="BRYB01003141">
    <property type="protein sequence ID" value="GMI31303.1"/>
    <property type="molecule type" value="Genomic_DNA"/>
</dbReference>
<name>A0ABQ6MR57_9STRA</name>
<gene>
    <name evidence="2" type="ORF">TeGR_g6926</name>
</gene>
<dbReference type="InterPro" id="IPR050870">
    <property type="entry name" value="FAST_kinase"/>
</dbReference>
<evidence type="ECO:0000313" key="3">
    <source>
        <dbReference type="Proteomes" id="UP001165060"/>
    </source>
</evidence>
<dbReference type="PANTHER" id="PTHR21228:SF40">
    <property type="entry name" value="LD45607P"/>
    <property type="match status" value="1"/>
</dbReference>
<feature type="domain" description="RNA-editing substrate-binding complex 6 protein" evidence="1">
    <location>
        <begin position="104"/>
        <end position="288"/>
    </location>
</feature>
<sequence>MAVFTNKQIVGARGDAESLLSIVEANIGTFNEINTATLMSQLRQLPRQTIAKVKRDRRYFDLIQRLPAVMEEGGVAVVAITCHALVKLDERDTADAALSYAELRADTLLEEATPQNVANLAWSMARRGWRATDSPRFVKGVEARAESLVKEGSTQEVANTAWAFAKMKADAPGLFWEIDKRADWLVKNGHPQHIANTAWAFGVLGEKGTKLFKTIDERAGWLVSKGDHQAVANCVYAYAKTAAAWRRTETFSSGLLAAVNEDAARLVGEASARHVANIAWGFATLKVKTGARVDASALLGEIDKKGEMLVREAKAVDLKQLAWAVARLRSGSGEAGGAGLWRGIARRAPWLAENATPGELATIAWSFAAAERYNEAGKIFRVIEKEARWLVDEGDVRSAGMAAWAFATLRVPAPRLMEACDKRGFKWEELRVQDKYQEFLRGRRR</sequence>
<proteinExistence type="predicted"/>
<dbReference type="PANTHER" id="PTHR21228">
    <property type="entry name" value="FAST LEU-RICH DOMAIN-CONTAINING"/>
    <property type="match status" value="1"/>
</dbReference>
<evidence type="ECO:0000313" key="2">
    <source>
        <dbReference type="EMBL" id="GMI31303.1"/>
    </source>
</evidence>
<dbReference type="Pfam" id="PF26188">
    <property type="entry name" value="RESC6"/>
    <property type="match status" value="1"/>
</dbReference>
<protein>
    <recommendedName>
        <fullName evidence="1">RNA-editing substrate-binding complex 6 protein domain-containing protein</fullName>
    </recommendedName>
</protein>
<dbReference type="Proteomes" id="UP001165060">
    <property type="component" value="Unassembled WGS sequence"/>
</dbReference>
<evidence type="ECO:0000259" key="1">
    <source>
        <dbReference type="Pfam" id="PF26188"/>
    </source>
</evidence>
<accession>A0ABQ6MR57</accession>
<comment type="caution">
    <text evidence="2">The sequence shown here is derived from an EMBL/GenBank/DDBJ whole genome shotgun (WGS) entry which is preliminary data.</text>
</comment>
<dbReference type="InterPro" id="IPR058917">
    <property type="entry name" value="RESC6_dom"/>
</dbReference>
<keyword evidence="3" id="KW-1185">Reference proteome</keyword>
<reference evidence="2 3" key="1">
    <citation type="journal article" date="2023" name="Commun. Biol.">
        <title>Genome analysis of Parmales, the sister group of diatoms, reveals the evolutionary specialization of diatoms from phago-mixotrophs to photoautotrophs.</title>
        <authorList>
            <person name="Ban H."/>
            <person name="Sato S."/>
            <person name="Yoshikawa S."/>
            <person name="Yamada K."/>
            <person name="Nakamura Y."/>
            <person name="Ichinomiya M."/>
            <person name="Sato N."/>
            <person name="Blanc-Mathieu R."/>
            <person name="Endo H."/>
            <person name="Kuwata A."/>
            <person name="Ogata H."/>
        </authorList>
    </citation>
    <scope>NUCLEOTIDE SEQUENCE [LARGE SCALE GENOMIC DNA]</scope>
</reference>
<organism evidence="2 3">
    <name type="scientific">Tetraparma gracilis</name>
    <dbReference type="NCBI Taxonomy" id="2962635"/>
    <lineage>
        <taxon>Eukaryota</taxon>
        <taxon>Sar</taxon>
        <taxon>Stramenopiles</taxon>
        <taxon>Ochrophyta</taxon>
        <taxon>Bolidophyceae</taxon>
        <taxon>Parmales</taxon>
        <taxon>Triparmaceae</taxon>
        <taxon>Tetraparma</taxon>
    </lineage>
</organism>